<sequence>MAISSLFEFGRALSSGLLPTASPAKRTVRARSAKPVGVFDSFFIIGGEELESDVGVAPSHANEGLCGLPLTRMMMSIRILPAPVLARSCSASTRQLVLDGYWSGHYHYWSGHCLAYLYR</sequence>
<reference evidence="2" key="1">
    <citation type="journal article" date="2010" name="Science">
        <title>Signatures of adaptation to obligate biotrophy in the Hyaloperonospora arabidopsidis genome.</title>
        <authorList>
            <person name="Baxter L."/>
            <person name="Tripathy S."/>
            <person name="Ishaque N."/>
            <person name="Boot N."/>
            <person name="Cabral A."/>
            <person name="Kemen E."/>
            <person name="Thines M."/>
            <person name="Ah-Fong A."/>
            <person name="Anderson R."/>
            <person name="Badejoko W."/>
            <person name="Bittner-Eddy P."/>
            <person name="Boore J.L."/>
            <person name="Chibucos M.C."/>
            <person name="Coates M."/>
            <person name="Dehal P."/>
            <person name="Delehaunty K."/>
            <person name="Dong S."/>
            <person name="Downton P."/>
            <person name="Dumas B."/>
            <person name="Fabro G."/>
            <person name="Fronick C."/>
            <person name="Fuerstenberg S.I."/>
            <person name="Fulton L."/>
            <person name="Gaulin E."/>
            <person name="Govers F."/>
            <person name="Hughes L."/>
            <person name="Humphray S."/>
            <person name="Jiang R.H."/>
            <person name="Judelson H."/>
            <person name="Kamoun S."/>
            <person name="Kyung K."/>
            <person name="Meijer H."/>
            <person name="Minx P."/>
            <person name="Morris P."/>
            <person name="Nelson J."/>
            <person name="Phuntumart V."/>
            <person name="Qutob D."/>
            <person name="Rehmany A."/>
            <person name="Rougon-Cardoso A."/>
            <person name="Ryden P."/>
            <person name="Torto-Alalibo T."/>
            <person name="Studholme D."/>
            <person name="Wang Y."/>
            <person name="Win J."/>
            <person name="Wood J."/>
            <person name="Clifton S.W."/>
            <person name="Rogers J."/>
            <person name="Van den Ackerveken G."/>
            <person name="Jones J.D."/>
            <person name="McDowell J.M."/>
            <person name="Beynon J."/>
            <person name="Tyler B.M."/>
        </authorList>
    </citation>
    <scope>NUCLEOTIDE SEQUENCE [LARGE SCALE GENOMIC DNA]</scope>
    <source>
        <strain evidence="2">Emoy2</strain>
    </source>
</reference>
<accession>M4BPX8</accession>
<dbReference type="EMBL" id="JH598533">
    <property type="status" value="NOT_ANNOTATED_CDS"/>
    <property type="molecule type" value="Genomic_DNA"/>
</dbReference>
<keyword evidence="2" id="KW-1185">Reference proteome</keyword>
<reference evidence="1" key="2">
    <citation type="submission" date="2015-06" db="UniProtKB">
        <authorList>
            <consortium name="EnsemblProtists"/>
        </authorList>
    </citation>
    <scope>IDENTIFICATION</scope>
    <source>
        <strain evidence="1">Emoy2</strain>
    </source>
</reference>
<protein>
    <submittedName>
        <fullName evidence="1">Uncharacterized protein</fullName>
    </submittedName>
</protein>
<dbReference type="Proteomes" id="UP000011713">
    <property type="component" value="Unassembled WGS sequence"/>
</dbReference>
<dbReference type="AlphaFoldDB" id="M4BPX8"/>
<name>M4BPX8_HYAAE</name>
<dbReference type="HOGENOM" id="CLU_2065978_0_0_1"/>
<evidence type="ECO:0000313" key="2">
    <source>
        <dbReference type="Proteomes" id="UP000011713"/>
    </source>
</evidence>
<dbReference type="InParanoid" id="M4BPX8"/>
<evidence type="ECO:0000313" key="1">
    <source>
        <dbReference type="EnsemblProtists" id="HpaP808467"/>
    </source>
</evidence>
<proteinExistence type="predicted"/>
<organism evidence="1 2">
    <name type="scientific">Hyaloperonospora arabidopsidis (strain Emoy2)</name>
    <name type="common">Downy mildew agent</name>
    <name type="synonym">Peronospora arabidopsidis</name>
    <dbReference type="NCBI Taxonomy" id="559515"/>
    <lineage>
        <taxon>Eukaryota</taxon>
        <taxon>Sar</taxon>
        <taxon>Stramenopiles</taxon>
        <taxon>Oomycota</taxon>
        <taxon>Peronosporomycetes</taxon>
        <taxon>Peronosporales</taxon>
        <taxon>Peronosporaceae</taxon>
        <taxon>Hyaloperonospora</taxon>
    </lineage>
</organism>
<dbReference type="EnsemblProtists" id="HpaT808467">
    <property type="protein sequence ID" value="HpaP808467"/>
    <property type="gene ID" value="HpaG808467"/>
</dbReference>
<dbReference type="VEuPathDB" id="FungiDB:HpaG808467"/>